<dbReference type="GO" id="GO:0071949">
    <property type="term" value="F:FAD binding"/>
    <property type="evidence" value="ECO:0007669"/>
    <property type="project" value="InterPro"/>
</dbReference>
<dbReference type="NCBIfam" id="NF004780">
    <property type="entry name" value="PRK06126.1"/>
    <property type="match status" value="1"/>
</dbReference>
<dbReference type="Pfam" id="PF21274">
    <property type="entry name" value="Rng_hyd_C"/>
    <property type="match status" value="1"/>
</dbReference>
<comment type="cofactor">
    <cofactor evidence="1">
        <name>FAD</name>
        <dbReference type="ChEBI" id="CHEBI:57692"/>
    </cofactor>
</comment>
<dbReference type="EMBL" id="JACIDT010000005">
    <property type="protein sequence ID" value="MBB3925973.1"/>
    <property type="molecule type" value="Genomic_DNA"/>
</dbReference>
<evidence type="ECO:0000256" key="2">
    <source>
        <dbReference type="ARBA" id="ARBA00022630"/>
    </source>
</evidence>
<dbReference type="Proteomes" id="UP000571950">
    <property type="component" value="Unassembled WGS sequence"/>
</dbReference>
<keyword evidence="3" id="KW-0274">FAD</keyword>
<sequence length="561" mass="61596">MVIQPESAEDPARASEPDVVIVGAGPVGLATAIELATRGISCLLIERQERAGHAPRAKTTHTRTREHLRRWGIAKDLADAAPFGIDYPSHILFVTRLAGPLIARFEHALNCRPERDERYSEHSQWIPQYRLEEVLRNHVATLPLARIRFGQEFVSFDQDDGSVRVRIRDVESGAERIVATRYLVGADGARSTVRDQIGAKMIGTYGLSRNYNTIFRSAGLAEAHGHGPGIMYWQINGDVPSLIGPMDQPDLWYFMPTMVPEGVRFTDEETLDLIRRSTGIDLPYEILSSDEWVASRLLADSYSRGRVFLAGDACHLHPPFGGFGMNMGVADGVDLGWKIAATLQGWGGAGLLASYEAERRFAHEYVLDEAESNHSLNPNRLFRPEMEAMTPAGEQARREVADLVWKHKTSEFYALGVVLGYCYQQSPVIVDDGTMKDWVRSRDYVPQAIPGCLAPHRWIDGDRSLYDLFGPGFTLLAMADADEADIAAAGAGAGRLGIPLTVLRLPDPAFAELYGARLALVRPDQHVAWRGDAWPDADILAIVTGHAPAASAAQAGLARSA</sequence>
<dbReference type="GO" id="GO:0016709">
    <property type="term" value="F:oxidoreductase activity, acting on paired donors, with incorporation or reduction of molecular oxygen, NAD(P)H as one donor, and incorporation of one atom of oxygen"/>
    <property type="evidence" value="ECO:0007669"/>
    <property type="project" value="UniProtKB-ARBA"/>
</dbReference>
<evidence type="ECO:0000313" key="5">
    <source>
        <dbReference type="EMBL" id="MBB3925973.1"/>
    </source>
</evidence>
<proteinExistence type="predicted"/>
<dbReference type="Pfam" id="PF01494">
    <property type="entry name" value="FAD_binding_3"/>
    <property type="match status" value="1"/>
</dbReference>
<dbReference type="RefSeq" id="WP_188071533.1">
    <property type="nucleotide sequence ID" value="NZ_BSPS01000004.1"/>
</dbReference>
<protein>
    <submittedName>
        <fullName evidence="5">2-polyprenyl-6-methoxyphenol hydroxylase-like FAD-dependent oxidoreductase</fullName>
    </submittedName>
</protein>
<dbReference type="InterPro" id="IPR050641">
    <property type="entry name" value="RIFMO-like"/>
</dbReference>
<evidence type="ECO:0000259" key="4">
    <source>
        <dbReference type="Pfam" id="PF01494"/>
    </source>
</evidence>
<reference evidence="5 6" key="1">
    <citation type="submission" date="2020-08" db="EMBL/GenBank/DDBJ databases">
        <title>Genomic Encyclopedia of Type Strains, Phase IV (KMG-IV): sequencing the most valuable type-strain genomes for metagenomic binning, comparative biology and taxonomic classification.</title>
        <authorList>
            <person name="Goeker M."/>
        </authorList>
    </citation>
    <scope>NUCLEOTIDE SEQUENCE [LARGE SCALE GENOMIC DNA]</scope>
    <source>
        <strain evidence="5 6">DSM 26189</strain>
    </source>
</reference>
<evidence type="ECO:0000256" key="1">
    <source>
        <dbReference type="ARBA" id="ARBA00001974"/>
    </source>
</evidence>
<dbReference type="PRINTS" id="PR00420">
    <property type="entry name" value="RNGMNOXGNASE"/>
</dbReference>
<dbReference type="InterPro" id="IPR036188">
    <property type="entry name" value="FAD/NAD-bd_sf"/>
</dbReference>
<dbReference type="Gene3D" id="3.40.30.120">
    <property type="match status" value="1"/>
</dbReference>
<dbReference type="Gene3D" id="3.50.50.60">
    <property type="entry name" value="FAD/NAD(P)-binding domain"/>
    <property type="match status" value="1"/>
</dbReference>
<keyword evidence="6" id="KW-1185">Reference proteome</keyword>
<evidence type="ECO:0000256" key="3">
    <source>
        <dbReference type="ARBA" id="ARBA00022827"/>
    </source>
</evidence>
<keyword evidence="2" id="KW-0285">Flavoprotein</keyword>
<organism evidence="5 6">
    <name type="scientific">Sphingobium jiangsuense</name>
    <dbReference type="NCBI Taxonomy" id="870476"/>
    <lineage>
        <taxon>Bacteria</taxon>
        <taxon>Pseudomonadati</taxon>
        <taxon>Pseudomonadota</taxon>
        <taxon>Alphaproteobacteria</taxon>
        <taxon>Sphingomonadales</taxon>
        <taxon>Sphingomonadaceae</taxon>
        <taxon>Sphingobium</taxon>
    </lineage>
</organism>
<dbReference type="PANTHER" id="PTHR43004:SF19">
    <property type="entry name" value="BINDING MONOOXYGENASE, PUTATIVE (JCVI)-RELATED"/>
    <property type="match status" value="1"/>
</dbReference>
<gene>
    <name evidence="5" type="ORF">GGR43_001688</name>
</gene>
<dbReference type="Gene3D" id="3.30.9.10">
    <property type="entry name" value="D-Amino Acid Oxidase, subunit A, domain 2"/>
    <property type="match status" value="1"/>
</dbReference>
<dbReference type="InterPro" id="IPR002938">
    <property type="entry name" value="FAD-bd"/>
</dbReference>
<dbReference type="PANTHER" id="PTHR43004">
    <property type="entry name" value="TRK SYSTEM POTASSIUM UPTAKE PROTEIN"/>
    <property type="match status" value="1"/>
</dbReference>
<dbReference type="SUPFAM" id="SSF51905">
    <property type="entry name" value="FAD/NAD(P)-binding domain"/>
    <property type="match status" value="1"/>
</dbReference>
<feature type="domain" description="FAD-binding" evidence="4">
    <location>
        <begin position="18"/>
        <end position="369"/>
    </location>
</feature>
<accession>A0A7W6BNR1</accession>
<comment type="caution">
    <text evidence="5">The sequence shown here is derived from an EMBL/GenBank/DDBJ whole genome shotgun (WGS) entry which is preliminary data.</text>
</comment>
<dbReference type="AlphaFoldDB" id="A0A7W6BNR1"/>
<evidence type="ECO:0000313" key="6">
    <source>
        <dbReference type="Proteomes" id="UP000571950"/>
    </source>
</evidence>
<name>A0A7W6BNR1_9SPHN</name>